<evidence type="ECO:0000313" key="4">
    <source>
        <dbReference type="EMBL" id="CAB4618134.1"/>
    </source>
</evidence>
<dbReference type="SUPFAM" id="SSF101790">
    <property type="entry name" value="Aminomethyltransferase beta-barrel domain"/>
    <property type="match status" value="1"/>
</dbReference>
<dbReference type="AlphaFoldDB" id="A0A6J6LEZ8"/>
<sequence length="318" mass="35392">MNMLPPAEIFDQEMAWHCGDPLGEQRLLIAGQGIIELTNRGVITVSGQDRLTWLNDLTTQLVKDLQIRNSALALILSPNGHVEYELHIIDDGQTSWIITQPGQADELLLYLDRMRFMLRVEVANATDRFAVVWEPVHQIDEKCPTWLVPEPFASRGFSGREVVIARDELAARLATQPQAGSWALEALRIASGMPRMNCETDHRTIPNEVNWLNSAVHLNKGCYRGQETVAKVHNLGQPPRRLALVHLDGSAEELPVHGDEITCNSKVVGWIGTAVRHYEEGNIALAILKRNVAIGERLVINHNGQEITALEDPAPAGW</sequence>
<dbReference type="SUPFAM" id="SSF103025">
    <property type="entry name" value="Folate-binding domain"/>
    <property type="match status" value="1"/>
</dbReference>
<reference evidence="5" key="1">
    <citation type="submission" date="2020-05" db="EMBL/GenBank/DDBJ databases">
        <authorList>
            <person name="Chiriac C."/>
            <person name="Salcher M."/>
            <person name="Ghai R."/>
            <person name="Kavagutti S V."/>
        </authorList>
    </citation>
    <scope>NUCLEOTIDE SEQUENCE</scope>
</reference>
<evidence type="ECO:0000313" key="5">
    <source>
        <dbReference type="EMBL" id="CAB4659768.1"/>
    </source>
</evidence>
<dbReference type="EMBL" id="CAEZVB010000016">
    <property type="protein sequence ID" value="CAB4618134.1"/>
    <property type="molecule type" value="Genomic_DNA"/>
</dbReference>
<evidence type="ECO:0000313" key="6">
    <source>
        <dbReference type="EMBL" id="CAB4901576.1"/>
    </source>
</evidence>
<dbReference type="InterPro" id="IPR027266">
    <property type="entry name" value="TrmE/GcvT-like"/>
</dbReference>
<dbReference type="Gene3D" id="3.30.1360.120">
    <property type="entry name" value="Probable tRNA modification gtpase trme, domain 1"/>
    <property type="match status" value="2"/>
</dbReference>
<dbReference type="PIRSF" id="PIRSF006487">
    <property type="entry name" value="GcvT"/>
    <property type="match status" value="1"/>
</dbReference>
<gene>
    <name evidence="4" type="ORF">UFOPK1908_00544</name>
    <name evidence="5" type="ORF">UFOPK2282_00460</name>
    <name evidence="6" type="ORF">UFOPK3576_00497</name>
</gene>
<accession>A0A6J6LEZ8</accession>
<evidence type="ECO:0000256" key="3">
    <source>
        <dbReference type="ARBA" id="ARBA00023128"/>
    </source>
</evidence>
<keyword evidence="2" id="KW-0809">Transit peptide</keyword>
<evidence type="ECO:0000256" key="1">
    <source>
        <dbReference type="ARBA" id="ARBA00004173"/>
    </source>
</evidence>
<evidence type="ECO:0000256" key="2">
    <source>
        <dbReference type="ARBA" id="ARBA00022946"/>
    </source>
</evidence>
<protein>
    <submittedName>
        <fullName evidence="5">Unannotated protein</fullName>
    </submittedName>
</protein>
<dbReference type="InterPro" id="IPR029043">
    <property type="entry name" value="GcvT/YgfZ_C"/>
</dbReference>
<proteinExistence type="predicted"/>
<dbReference type="PANTHER" id="PTHR22602:SF0">
    <property type="entry name" value="TRANSFERASE CAF17, MITOCHONDRIAL-RELATED"/>
    <property type="match status" value="1"/>
</dbReference>
<name>A0A6J6LEZ8_9ZZZZ</name>
<dbReference type="EMBL" id="CAFBMO010000013">
    <property type="protein sequence ID" value="CAB4901576.1"/>
    <property type="molecule type" value="Genomic_DNA"/>
</dbReference>
<dbReference type="EMBL" id="CAEZWR010000038">
    <property type="protein sequence ID" value="CAB4659768.1"/>
    <property type="molecule type" value="Genomic_DNA"/>
</dbReference>
<dbReference type="InterPro" id="IPR045179">
    <property type="entry name" value="YgfZ/GcvT"/>
</dbReference>
<keyword evidence="3" id="KW-0496">Mitochondrion</keyword>
<dbReference type="NCBIfam" id="TIGR03317">
    <property type="entry name" value="ygfZ_signature"/>
    <property type="match status" value="1"/>
</dbReference>
<dbReference type="InterPro" id="IPR017703">
    <property type="entry name" value="YgfZ/GCV_T_CS"/>
</dbReference>
<dbReference type="PANTHER" id="PTHR22602">
    <property type="entry name" value="TRANSFERASE CAF17, MITOCHONDRIAL-RELATED"/>
    <property type="match status" value="1"/>
</dbReference>
<dbReference type="GO" id="GO:0016226">
    <property type="term" value="P:iron-sulfur cluster assembly"/>
    <property type="evidence" value="ECO:0007669"/>
    <property type="project" value="TreeGrafter"/>
</dbReference>
<organism evidence="5">
    <name type="scientific">freshwater metagenome</name>
    <dbReference type="NCBI Taxonomy" id="449393"/>
    <lineage>
        <taxon>unclassified sequences</taxon>
        <taxon>metagenomes</taxon>
        <taxon>ecological metagenomes</taxon>
    </lineage>
</organism>
<dbReference type="GO" id="GO:0005739">
    <property type="term" value="C:mitochondrion"/>
    <property type="evidence" value="ECO:0007669"/>
    <property type="project" value="UniProtKB-SubCell"/>
</dbReference>
<comment type="subcellular location">
    <subcellularLocation>
        <location evidence="1">Mitochondrion</location>
    </subcellularLocation>
</comment>